<evidence type="ECO:0000313" key="1">
    <source>
        <dbReference type="EMBL" id="KRG30037.1"/>
    </source>
</evidence>
<proteinExistence type="predicted"/>
<comment type="caution">
    <text evidence="1">The sequence shown here is derived from an EMBL/GenBank/DDBJ whole genome shotgun (WGS) entry which is preliminary data.</text>
</comment>
<sequence length="146" mass="17625">MIKPGLNIIKEIAQELDCGNECYFNQKTNELICLPNADLMATAGEDYYKEMFREDFKKIESQKKDLIKFEVLESFESFKIMEDFKNQVEDDKFERDLERALNRRKPFQNFKNLIDNSDYREKWFQFKQKEIEKIVIKNIERNNTGI</sequence>
<keyword evidence="2" id="KW-1185">Reference proteome</keyword>
<dbReference type="Pfam" id="PF03682">
    <property type="entry name" value="UPF0158"/>
    <property type="match status" value="1"/>
</dbReference>
<dbReference type="OrthoDB" id="961309at2"/>
<dbReference type="Proteomes" id="UP000051643">
    <property type="component" value="Unassembled WGS sequence"/>
</dbReference>
<gene>
    <name evidence="1" type="ORF">APR42_14815</name>
</gene>
<dbReference type="RefSeq" id="WP_057481057.1">
    <property type="nucleotide sequence ID" value="NZ_BMWR01000008.1"/>
</dbReference>
<dbReference type="InterPro" id="IPR005361">
    <property type="entry name" value="UPF0158"/>
</dbReference>
<organism evidence="1 2">
    <name type="scientific">Salegentibacter mishustinae</name>
    <dbReference type="NCBI Taxonomy" id="270918"/>
    <lineage>
        <taxon>Bacteria</taxon>
        <taxon>Pseudomonadati</taxon>
        <taxon>Bacteroidota</taxon>
        <taxon>Flavobacteriia</taxon>
        <taxon>Flavobacteriales</taxon>
        <taxon>Flavobacteriaceae</taxon>
        <taxon>Salegentibacter</taxon>
    </lineage>
</organism>
<name>A0A0Q9ZAQ6_9FLAO</name>
<dbReference type="AlphaFoldDB" id="A0A0Q9ZAQ6"/>
<accession>A0A0Q9ZAQ6</accession>
<protein>
    <submittedName>
        <fullName evidence="1">Uncharacterized protein</fullName>
    </submittedName>
</protein>
<evidence type="ECO:0000313" key="2">
    <source>
        <dbReference type="Proteomes" id="UP000051643"/>
    </source>
</evidence>
<reference evidence="1" key="1">
    <citation type="submission" date="2015-10" db="EMBL/GenBank/DDBJ databases">
        <title>Draft genome sequence of Salegentibacter mishustinae KCTC 12263.</title>
        <authorList>
            <person name="Lin W."/>
            <person name="Zheng Q."/>
        </authorList>
    </citation>
    <scope>NUCLEOTIDE SEQUENCE [LARGE SCALE GENOMIC DNA]</scope>
    <source>
        <strain evidence="1">KCTC 12263</strain>
    </source>
</reference>
<dbReference type="EMBL" id="LKTP01000003">
    <property type="protein sequence ID" value="KRG30037.1"/>
    <property type="molecule type" value="Genomic_DNA"/>
</dbReference>